<sequence>MGVLSWLAQVWYRLRVFGSKSLLQILKYATGLVLAKVAYTLREYGKHSAYDTSRPSILRTISRWLLDKTKEDLNLSWYPLEHFHLVARNSDNGHAIAGAARDSARRGITAAIDARGCRKFEVNPANRTLDDDARDHDLIAPGDLALDYKISTPGRDEIVALIDTGYYISQEGWDRLLGNGNLAVLYTFAPTTVAGSDGECPFTIKDNTVEYIVSGGTTWRHRVWDWTAGGEYVLFYQQDCEKADMPWYRRLARAFLSLCGFKAITISKIQHARPFPSLPHRAVVWIIPQHKAWVHDWLPFPLHLRRLGRVDYTCKSRPGWNMYSTIVDGKLMTSVGREGCSAHLELPQTKLEILMNLGSQHAVTSRALNLGIKDVEALALIGQMHSGAADFVDKPQVSCQPARPKVHWPLASLADRPDTTFRNYTAPIVQDCMLVPMMKRWETLSISLERRVDQVRNNTPFPKWAQDYAHEFLRCVVPDDIARTGVPYSVEQVGELLNKPSQALAYRRVMDTLDMPHRRLIEGFPKKEPTLKAPRIISSFNDARYLVHFSRFTLCARDEVLHAEHNKHWFCPGLTPEEIAKKVQEYAAAVEDVVEGDYSNFDGSVSADAQKSIMNAVYHRYFRADFQRELDGYTSMLISCPARSKTFGYKYDAGVGVKSGSPTTCDANTILNAFLQYIGVRRTYPDLDYKEAFKNIGLAFGDDSLCSKQYSTNWAKAATGLGFTLKIERCMPDTGITFLARVFPDVYNTLTSFQDPVRTLRKAHLTGRDVKIPLADAACDRAEGYLVTDAETPVLGEYFRFVVRYYGPSRTGRVRADNCSEKPYWLTQGGSWPQDPGDAELMLKCMAARTQFEVATLRAMQQHYSTATDPWTPLPWVLGEEDPSRDTLNSEGLPGGVVDIRTLEQDVERVIRDGEASVLRRTPEDTGGHEPAGRPVRGGEGGAPQGTRPRQQGPQRPGRLHPQEPPSHIPRDRRAPQEAHDQGLPRAAAAARGRGRQHRRGDQPPPASTQGEGGGAPNRGAGRRRRGRR</sequence>
<reference evidence="8" key="1">
    <citation type="journal article" date="2016" name="Nature">
        <title>Redefining the invertebrate RNA virosphere.</title>
        <authorList>
            <person name="Shi M."/>
            <person name="Lin X.D."/>
            <person name="Tian J.H."/>
            <person name="Chen L.J."/>
            <person name="Chen X."/>
            <person name="Li C.X."/>
            <person name="Qin X.C."/>
            <person name="Li J."/>
            <person name="Cao J.P."/>
            <person name="Eden J.S."/>
            <person name="Buchmann J."/>
            <person name="Wang W."/>
            <person name="Xu J."/>
            <person name="Holmes E.C."/>
            <person name="Zhang Y.Z."/>
        </authorList>
    </citation>
    <scope>NUCLEOTIDE SEQUENCE</scope>
    <source>
        <strain evidence="8">WZRBX38997</strain>
    </source>
</reference>
<evidence type="ECO:0000313" key="8">
    <source>
        <dbReference type="EMBL" id="APG76642.1"/>
    </source>
</evidence>
<dbReference type="GO" id="GO:0006351">
    <property type="term" value="P:DNA-templated transcription"/>
    <property type="evidence" value="ECO:0007669"/>
    <property type="project" value="InterPro"/>
</dbReference>
<comment type="similarity">
    <text evidence="1">Belongs to the nodaviridae RNA polymerase family.</text>
</comment>
<feature type="compositionally biased region" description="Low complexity" evidence="6">
    <location>
        <begin position="945"/>
        <end position="957"/>
    </location>
</feature>
<keyword evidence="4" id="KW-0693">Viral RNA replication</keyword>
<dbReference type="SUPFAM" id="SSF56672">
    <property type="entry name" value="DNA/RNA polymerases"/>
    <property type="match status" value="1"/>
</dbReference>
<feature type="compositionally biased region" description="Basic and acidic residues" evidence="6">
    <location>
        <begin position="969"/>
        <end position="983"/>
    </location>
</feature>
<evidence type="ECO:0000256" key="4">
    <source>
        <dbReference type="ARBA" id="ARBA00022953"/>
    </source>
</evidence>
<accession>A0A1L3KH52</accession>
<evidence type="ECO:0000256" key="6">
    <source>
        <dbReference type="SAM" id="MobiDB-lite"/>
    </source>
</evidence>
<keyword evidence="3" id="KW-0548">Nucleotidyltransferase</keyword>
<dbReference type="InterPro" id="IPR001205">
    <property type="entry name" value="RNA-dir_pol_C"/>
</dbReference>
<evidence type="ECO:0000259" key="7">
    <source>
        <dbReference type="PROSITE" id="PS50507"/>
    </source>
</evidence>
<organism evidence="8">
    <name type="scientific">Wenzhou noda-like virus 7</name>
    <dbReference type="NCBI Taxonomy" id="1923591"/>
    <lineage>
        <taxon>Viruses</taxon>
        <taxon>Riboviria</taxon>
    </lineage>
</organism>
<evidence type="ECO:0000256" key="1">
    <source>
        <dbReference type="ARBA" id="ARBA00007751"/>
    </source>
</evidence>
<evidence type="ECO:0000256" key="3">
    <source>
        <dbReference type="ARBA" id="ARBA00022695"/>
    </source>
</evidence>
<dbReference type="InterPro" id="IPR007094">
    <property type="entry name" value="RNA-dir_pol_PSvirus"/>
</dbReference>
<feature type="region of interest" description="Disordered" evidence="6">
    <location>
        <begin position="914"/>
        <end position="1029"/>
    </location>
</feature>
<feature type="domain" description="RdRp catalytic" evidence="7">
    <location>
        <begin position="591"/>
        <end position="716"/>
    </location>
</feature>
<proteinExistence type="inferred from homology"/>
<keyword evidence="2" id="KW-0808">Transferase</keyword>
<protein>
    <recommendedName>
        <fullName evidence="5">RNA replicase</fullName>
    </recommendedName>
</protein>
<feature type="compositionally biased region" description="Basic and acidic residues" evidence="6">
    <location>
        <begin position="921"/>
        <end position="932"/>
    </location>
</feature>
<name>A0A1L3KH52_9VIRU</name>
<dbReference type="GO" id="GO:0003968">
    <property type="term" value="F:RNA-directed RNA polymerase activity"/>
    <property type="evidence" value="ECO:0007669"/>
    <property type="project" value="InterPro"/>
</dbReference>
<dbReference type="EMBL" id="KX883277">
    <property type="protein sequence ID" value="APG76642.1"/>
    <property type="molecule type" value="Genomic_RNA"/>
</dbReference>
<dbReference type="PROSITE" id="PS50507">
    <property type="entry name" value="RDRP_SSRNA_POS"/>
    <property type="match status" value="1"/>
</dbReference>
<dbReference type="GO" id="GO:0039694">
    <property type="term" value="P:viral RNA genome replication"/>
    <property type="evidence" value="ECO:0007669"/>
    <property type="project" value="InterPro"/>
</dbReference>
<dbReference type="InterPro" id="IPR043502">
    <property type="entry name" value="DNA/RNA_pol_sf"/>
</dbReference>
<evidence type="ECO:0000256" key="5">
    <source>
        <dbReference type="ARBA" id="ARBA00032757"/>
    </source>
</evidence>
<dbReference type="Pfam" id="PF19222">
    <property type="entry name" value="Noda_Vmethyltr"/>
    <property type="match status" value="1"/>
</dbReference>
<dbReference type="CDD" id="cd23173">
    <property type="entry name" value="ps-ssRNAv_Nodaviridae_RdRp"/>
    <property type="match status" value="1"/>
</dbReference>
<dbReference type="GO" id="GO:0003723">
    <property type="term" value="F:RNA binding"/>
    <property type="evidence" value="ECO:0007669"/>
    <property type="project" value="InterPro"/>
</dbReference>
<dbReference type="InterPro" id="IPR043647">
    <property type="entry name" value="Noda_Vmethyltr_dom"/>
</dbReference>
<evidence type="ECO:0000256" key="2">
    <source>
        <dbReference type="ARBA" id="ARBA00022679"/>
    </source>
</evidence>
<dbReference type="Pfam" id="PF00680">
    <property type="entry name" value="RdRP_1"/>
    <property type="match status" value="1"/>
</dbReference>